<comment type="subcellular location">
    <subcellularLocation>
        <location evidence="1">Nucleus</location>
    </subcellularLocation>
</comment>
<dbReference type="InterPro" id="IPR009057">
    <property type="entry name" value="Homeodomain-like_sf"/>
</dbReference>
<dbReference type="EMBL" id="ODYU01005290">
    <property type="protein sequence ID" value="SOQ46002.1"/>
    <property type="molecule type" value="Genomic_DNA"/>
</dbReference>
<dbReference type="AlphaFoldDB" id="A0A2H1VZL2"/>
<dbReference type="SUPFAM" id="SSF46689">
    <property type="entry name" value="Homeodomain-like"/>
    <property type="match status" value="1"/>
</dbReference>
<evidence type="ECO:0000259" key="2">
    <source>
        <dbReference type="Pfam" id="PF05225"/>
    </source>
</evidence>
<protein>
    <submittedName>
        <fullName evidence="3">SFRICE_026979</fullName>
    </submittedName>
</protein>
<evidence type="ECO:0000313" key="3">
    <source>
        <dbReference type="EMBL" id="SOQ46002.1"/>
    </source>
</evidence>
<dbReference type="InterPro" id="IPR007889">
    <property type="entry name" value="HTH_Psq"/>
</dbReference>
<dbReference type="Pfam" id="PF05225">
    <property type="entry name" value="HTH_psq"/>
    <property type="match status" value="1"/>
</dbReference>
<reference evidence="3" key="1">
    <citation type="submission" date="2016-07" db="EMBL/GenBank/DDBJ databases">
        <authorList>
            <person name="Bretaudeau A."/>
        </authorList>
    </citation>
    <scope>NUCLEOTIDE SEQUENCE</scope>
    <source>
        <strain evidence="3">Rice</strain>
        <tissue evidence="3">Whole body</tissue>
    </source>
</reference>
<dbReference type="GO" id="GO:0003677">
    <property type="term" value="F:DNA binding"/>
    <property type="evidence" value="ECO:0007669"/>
    <property type="project" value="InterPro"/>
</dbReference>
<dbReference type="GO" id="GO:0005634">
    <property type="term" value="C:nucleus"/>
    <property type="evidence" value="ECO:0007669"/>
    <property type="project" value="UniProtKB-SubCell"/>
</dbReference>
<dbReference type="Gene3D" id="1.10.10.60">
    <property type="entry name" value="Homeodomain-like"/>
    <property type="match status" value="1"/>
</dbReference>
<sequence length="96" mass="11103">MPRNRQRTTTKAAWTEENLQSAKIAIERGSSIRKAAKQYNIPFSTLKDRLKNEDMSSPRLGRKPVFTQQQETEIAEQVTGFAVLWTQYRRFAKTGL</sequence>
<evidence type="ECO:0000256" key="1">
    <source>
        <dbReference type="ARBA" id="ARBA00004123"/>
    </source>
</evidence>
<feature type="domain" description="HTH psq-type" evidence="2">
    <location>
        <begin position="15"/>
        <end position="56"/>
    </location>
</feature>
<name>A0A2H1VZL2_SPOFR</name>
<accession>A0A2H1VZL2</accession>
<proteinExistence type="predicted"/>
<gene>
    <name evidence="3" type="ORF">SFRICE_026979</name>
</gene>
<organism evidence="3">
    <name type="scientific">Spodoptera frugiperda</name>
    <name type="common">Fall armyworm</name>
    <dbReference type="NCBI Taxonomy" id="7108"/>
    <lineage>
        <taxon>Eukaryota</taxon>
        <taxon>Metazoa</taxon>
        <taxon>Ecdysozoa</taxon>
        <taxon>Arthropoda</taxon>
        <taxon>Hexapoda</taxon>
        <taxon>Insecta</taxon>
        <taxon>Pterygota</taxon>
        <taxon>Neoptera</taxon>
        <taxon>Endopterygota</taxon>
        <taxon>Lepidoptera</taxon>
        <taxon>Glossata</taxon>
        <taxon>Ditrysia</taxon>
        <taxon>Noctuoidea</taxon>
        <taxon>Noctuidae</taxon>
        <taxon>Amphipyrinae</taxon>
        <taxon>Spodoptera</taxon>
    </lineage>
</organism>